<dbReference type="RefSeq" id="WP_182322951.1">
    <property type="nucleotide sequence ID" value="NZ_JACGDE010000007.1"/>
</dbReference>
<dbReference type="SUPFAM" id="SSF53448">
    <property type="entry name" value="Nucleotide-diphospho-sugar transferases"/>
    <property type="match status" value="1"/>
</dbReference>
<dbReference type="PANTHER" id="PTHR22916:SF3">
    <property type="entry name" value="UDP-GLCNAC:BETAGAL BETA-1,3-N-ACETYLGLUCOSAMINYLTRANSFERASE-LIKE PROTEIN 1"/>
    <property type="match status" value="1"/>
</dbReference>
<gene>
    <name evidence="3" type="ORF">H4C75_12560</name>
</gene>
<feature type="domain" description="Glycosyltransferase 2-like" evidence="2">
    <location>
        <begin position="5"/>
        <end position="165"/>
    </location>
</feature>
<dbReference type="InterPro" id="IPR029044">
    <property type="entry name" value="Nucleotide-diphossugar_trans"/>
</dbReference>
<dbReference type="Proteomes" id="UP000541770">
    <property type="component" value="Unassembled WGS sequence"/>
</dbReference>
<dbReference type="GO" id="GO:0016758">
    <property type="term" value="F:hexosyltransferase activity"/>
    <property type="evidence" value="ECO:0007669"/>
    <property type="project" value="UniProtKB-ARBA"/>
</dbReference>
<dbReference type="Gene3D" id="3.90.550.10">
    <property type="entry name" value="Spore Coat Polysaccharide Biosynthesis Protein SpsA, Chain A"/>
    <property type="match status" value="1"/>
</dbReference>
<evidence type="ECO:0000313" key="4">
    <source>
        <dbReference type="Proteomes" id="UP000541770"/>
    </source>
</evidence>
<dbReference type="InterPro" id="IPR001173">
    <property type="entry name" value="Glyco_trans_2-like"/>
</dbReference>
<dbReference type="Pfam" id="PF00535">
    <property type="entry name" value="Glycos_transf_2"/>
    <property type="match status" value="1"/>
</dbReference>
<evidence type="ECO:0000313" key="3">
    <source>
        <dbReference type="EMBL" id="MBA6065595.1"/>
    </source>
</evidence>
<proteinExistence type="predicted"/>
<keyword evidence="1" id="KW-1003">Cell membrane</keyword>
<accession>A0A7W2JUZ1</accession>
<reference evidence="3 4" key="1">
    <citation type="submission" date="2020-07" db="EMBL/GenBank/DDBJ databases">
        <title>Diversity of carbapenemase encoding genes among Pseudomonas putida group clinical isolates in a tertiary Brazilian hospital.</title>
        <authorList>
            <person name="Alberto-Lei F."/>
            <person name="Nodari C.S."/>
            <person name="Streling A.P."/>
            <person name="Paulino J.T."/>
            <person name="Bessa-Neto F.O."/>
            <person name="Cayo R."/>
            <person name="Gales A.C."/>
        </authorList>
    </citation>
    <scope>NUCLEOTIDE SEQUENCE [LARGE SCALE GENOMIC DNA]</scope>
    <source>
        <strain evidence="3 4">14802</strain>
    </source>
</reference>
<keyword evidence="3" id="KW-0808">Transferase</keyword>
<protein>
    <submittedName>
        <fullName evidence="3">Glycosyltransferase</fullName>
    </submittedName>
</protein>
<evidence type="ECO:0000259" key="2">
    <source>
        <dbReference type="Pfam" id="PF00535"/>
    </source>
</evidence>
<comment type="caution">
    <text evidence="3">The sequence shown here is derived from an EMBL/GenBank/DDBJ whole genome shotgun (WGS) entry which is preliminary data.</text>
</comment>
<organism evidence="3 4">
    <name type="scientific">Pseudomonas mosselii</name>
    <dbReference type="NCBI Taxonomy" id="78327"/>
    <lineage>
        <taxon>Bacteria</taxon>
        <taxon>Pseudomonadati</taxon>
        <taxon>Pseudomonadota</taxon>
        <taxon>Gammaproteobacteria</taxon>
        <taxon>Pseudomonadales</taxon>
        <taxon>Pseudomonadaceae</taxon>
        <taxon>Pseudomonas</taxon>
    </lineage>
</organism>
<dbReference type="AlphaFoldDB" id="A0A7W2JUZ1"/>
<evidence type="ECO:0000256" key="1">
    <source>
        <dbReference type="ARBA" id="ARBA00022519"/>
    </source>
</evidence>
<dbReference type="PANTHER" id="PTHR22916">
    <property type="entry name" value="GLYCOSYLTRANSFERASE"/>
    <property type="match status" value="1"/>
</dbReference>
<keyword evidence="1" id="KW-0472">Membrane</keyword>
<name>A0A7W2JUZ1_9PSED</name>
<dbReference type="EMBL" id="JACGDE010000007">
    <property type="protein sequence ID" value="MBA6065595.1"/>
    <property type="molecule type" value="Genomic_DNA"/>
</dbReference>
<keyword evidence="1" id="KW-0997">Cell inner membrane</keyword>
<sequence length="319" mass="35733">MAMISVMMPAYNAEKYIAAALDSILEQCYPNVQIVVADDASTDSTPSIIRDYAERYPDKIKAILNAQNVGVTRNCNIALSQCDGQYISLFAGDDIMLPGKLSRQVELMENDPECVLCYHPVEIFDSDTDRTLFITNQHPREDVFTCEELLLKGGIPGGCSIVLRRSALPVGGYDERLKTVSDWLFFLEISLKGRLRKLDAVLARYRKHAGGASRQTYELLDESLYALDLFEQKAQDRSDLLGLIGAAKARYVAGEAYRQLENDPKLALRLARTVLSYQRSGKYRALYAAACFNRYVPGGRWLMGAATKRLKYVLKRMAG</sequence>